<dbReference type="InParanoid" id="K1PNR1"/>
<gene>
    <name evidence="2" type="ORF">CGI_10013339</name>
</gene>
<evidence type="ECO:0000313" key="2">
    <source>
        <dbReference type="EMBL" id="EKC23313.1"/>
    </source>
</evidence>
<dbReference type="SMART" id="SM00355">
    <property type="entry name" value="ZnF_C2H2"/>
    <property type="match status" value="2"/>
</dbReference>
<name>K1PNR1_MAGGI</name>
<sequence length="184" mass="21711">MEKIVLDLFVSEEELMELDRDIRPLWQEGGMRCPADGCDVFLECMTKCRRHWVEIHTEYIYGFQCTLCRFATMTRNQIIRHMGRVHPNQPTEGLEPRTFSNRKYSDPGNGIMPICEVSDNRRQFRDQEAKRRKSLVAGIETPLVKEDTNSRDQVVFAYDTETVIVIKKLWEQKSKEKVVRLRNI</sequence>
<dbReference type="InterPro" id="IPR013087">
    <property type="entry name" value="Znf_C2H2_type"/>
</dbReference>
<evidence type="ECO:0000259" key="1">
    <source>
        <dbReference type="SMART" id="SM00355"/>
    </source>
</evidence>
<feature type="domain" description="C2H2-type" evidence="1">
    <location>
        <begin position="63"/>
        <end position="86"/>
    </location>
</feature>
<accession>K1PNR1</accession>
<dbReference type="HOGENOM" id="CLU_103908_0_0_1"/>
<dbReference type="EMBL" id="JH817309">
    <property type="protein sequence ID" value="EKC23313.1"/>
    <property type="molecule type" value="Genomic_DNA"/>
</dbReference>
<proteinExistence type="predicted"/>
<feature type="domain" description="C2H2-type" evidence="1">
    <location>
        <begin position="31"/>
        <end position="56"/>
    </location>
</feature>
<protein>
    <recommendedName>
        <fullName evidence="1">C2H2-type domain-containing protein</fullName>
    </recommendedName>
</protein>
<dbReference type="AlphaFoldDB" id="K1PNR1"/>
<reference evidence="2" key="1">
    <citation type="journal article" date="2012" name="Nature">
        <title>The oyster genome reveals stress adaptation and complexity of shell formation.</title>
        <authorList>
            <person name="Zhang G."/>
            <person name="Fang X."/>
            <person name="Guo X."/>
            <person name="Li L."/>
            <person name="Luo R."/>
            <person name="Xu F."/>
            <person name="Yang P."/>
            <person name="Zhang L."/>
            <person name="Wang X."/>
            <person name="Qi H."/>
            <person name="Xiong Z."/>
            <person name="Que H."/>
            <person name="Xie Y."/>
            <person name="Holland P.W."/>
            <person name="Paps J."/>
            <person name="Zhu Y."/>
            <person name="Wu F."/>
            <person name="Chen Y."/>
            <person name="Wang J."/>
            <person name="Peng C."/>
            <person name="Meng J."/>
            <person name="Yang L."/>
            <person name="Liu J."/>
            <person name="Wen B."/>
            <person name="Zhang N."/>
            <person name="Huang Z."/>
            <person name="Zhu Q."/>
            <person name="Feng Y."/>
            <person name="Mount A."/>
            <person name="Hedgecock D."/>
            <person name="Xu Z."/>
            <person name="Liu Y."/>
            <person name="Domazet-Loso T."/>
            <person name="Du Y."/>
            <person name="Sun X."/>
            <person name="Zhang S."/>
            <person name="Liu B."/>
            <person name="Cheng P."/>
            <person name="Jiang X."/>
            <person name="Li J."/>
            <person name="Fan D."/>
            <person name="Wang W."/>
            <person name="Fu W."/>
            <person name="Wang T."/>
            <person name="Wang B."/>
            <person name="Zhang J."/>
            <person name="Peng Z."/>
            <person name="Li Y."/>
            <person name="Li N."/>
            <person name="Wang J."/>
            <person name="Chen M."/>
            <person name="He Y."/>
            <person name="Tan F."/>
            <person name="Song X."/>
            <person name="Zheng Q."/>
            <person name="Huang R."/>
            <person name="Yang H."/>
            <person name="Du X."/>
            <person name="Chen L."/>
            <person name="Yang M."/>
            <person name="Gaffney P.M."/>
            <person name="Wang S."/>
            <person name="Luo L."/>
            <person name="She Z."/>
            <person name="Ming Y."/>
            <person name="Huang W."/>
            <person name="Zhang S."/>
            <person name="Huang B."/>
            <person name="Zhang Y."/>
            <person name="Qu T."/>
            <person name="Ni P."/>
            <person name="Miao G."/>
            <person name="Wang J."/>
            <person name="Wang Q."/>
            <person name="Steinberg C.E."/>
            <person name="Wang H."/>
            <person name="Li N."/>
            <person name="Qian L."/>
            <person name="Zhang G."/>
            <person name="Li Y."/>
            <person name="Yang H."/>
            <person name="Liu X."/>
            <person name="Wang J."/>
            <person name="Yin Y."/>
            <person name="Wang J."/>
        </authorList>
    </citation>
    <scope>NUCLEOTIDE SEQUENCE [LARGE SCALE GENOMIC DNA]</scope>
    <source>
        <strain evidence="2">05x7-T-G4-1.051#20</strain>
    </source>
</reference>
<organism evidence="2">
    <name type="scientific">Magallana gigas</name>
    <name type="common">Pacific oyster</name>
    <name type="synonym">Crassostrea gigas</name>
    <dbReference type="NCBI Taxonomy" id="29159"/>
    <lineage>
        <taxon>Eukaryota</taxon>
        <taxon>Metazoa</taxon>
        <taxon>Spiralia</taxon>
        <taxon>Lophotrochozoa</taxon>
        <taxon>Mollusca</taxon>
        <taxon>Bivalvia</taxon>
        <taxon>Autobranchia</taxon>
        <taxon>Pteriomorphia</taxon>
        <taxon>Ostreida</taxon>
        <taxon>Ostreoidea</taxon>
        <taxon>Ostreidae</taxon>
        <taxon>Magallana</taxon>
    </lineage>
</organism>
<dbReference type="Gene3D" id="3.30.160.60">
    <property type="entry name" value="Classic Zinc Finger"/>
    <property type="match status" value="1"/>
</dbReference>